<evidence type="ECO:0000256" key="8">
    <source>
        <dbReference type="ARBA" id="ARBA00023180"/>
    </source>
</evidence>
<keyword evidence="7" id="KW-0675">Receptor</keyword>
<dbReference type="OMA" id="FGADTIN"/>
<organism evidence="12">
    <name type="scientific">Loa loa</name>
    <name type="common">Eye worm</name>
    <name type="synonym">Filaria loa</name>
    <dbReference type="NCBI Taxonomy" id="7209"/>
    <lineage>
        <taxon>Eukaryota</taxon>
        <taxon>Metazoa</taxon>
        <taxon>Ecdysozoa</taxon>
        <taxon>Nematoda</taxon>
        <taxon>Chromadorea</taxon>
        <taxon>Rhabditida</taxon>
        <taxon>Spirurina</taxon>
        <taxon>Spiruromorpha</taxon>
        <taxon>Filarioidea</taxon>
        <taxon>Onchocercidae</taxon>
        <taxon>Loa</taxon>
    </lineage>
</organism>
<evidence type="ECO:0000313" key="12">
    <source>
        <dbReference type="EMBL" id="EFO27934.1"/>
    </source>
</evidence>
<sequence length="341" mass="39588">MLNSSSLIIQDISECFEFRNELFKAILFIPFGICSTICNTVLITAILRNRQLRYRHEMQIVCALSAADLVEAFATFCGGTYRVLVILFNLQDRKFYLLQCMLLPHSWLWRWSDFATSFMLLTITFDRILAVVIPLKYMKWRSTYPCIAIGIPYTLSVLLSMFAWYRSVTKHDKISMLCTNVYISPIFYMFSKYSTAISSMLSVILYVPVVFIVKIQRKRMTHVLTNSQIARQHRAQMRMTMTLAISCLVTFLLDAVPRTMGIYGILGKNSFEAEKQCESAMQSLFHLTKLNSIINLFLHYYRNPSLRESVSNVLRIFYIGKFSTLKLAKFILKFIHSLLSE</sequence>
<dbReference type="InterPro" id="IPR017452">
    <property type="entry name" value="GPCR_Rhodpsn_7TM"/>
</dbReference>
<gene>
    <name evidence="12" type="ORF">LOAG_00548</name>
</gene>
<dbReference type="CDD" id="cd00637">
    <property type="entry name" value="7tm_classA_rhodopsin-like"/>
    <property type="match status" value="1"/>
</dbReference>
<dbReference type="CTD" id="9937916"/>
<dbReference type="GeneID" id="9937916"/>
<evidence type="ECO:0000256" key="6">
    <source>
        <dbReference type="ARBA" id="ARBA00023136"/>
    </source>
</evidence>
<comment type="subcellular location">
    <subcellularLocation>
        <location evidence="1">Cell membrane</location>
        <topology evidence="1">Multi-pass membrane protein</topology>
    </subcellularLocation>
</comment>
<accession>A0A1S0UB62</accession>
<keyword evidence="8" id="KW-0325">Glycoprotein</keyword>
<evidence type="ECO:0000256" key="7">
    <source>
        <dbReference type="ARBA" id="ARBA00023170"/>
    </source>
</evidence>
<feature type="transmembrane region" description="Helical" evidence="10">
    <location>
        <begin position="193"/>
        <end position="215"/>
    </location>
</feature>
<dbReference type="InParanoid" id="A0A1S0UB62"/>
<dbReference type="RefSeq" id="XP_003136136.1">
    <property type="nucleotide sequence ID" value="XM_003136088.1"/>
</dbReference>
<dbReference type="SMART" id="SM01381">
    <property type="entry name" value="7TM_GPCR_Srsx"/>
    <property type="match status" value="1"/>
</dbReference>
<feature type="transmembrane region" description="Helical" evidence="10">
    <location>
        <begin position="144"/>
        <end position="165"/>
    </location>
</feature>
<keyword evidence="9" id="KW-0807">Transducer</keyword>
<dbReference type="GO" id="GO:0004930">
    <property type="term" value="F:G protein-coupled receptor activity"/>
    <property type="evidence" value="ECO:0007669"/>
    <property type="project" value="UniProtKB-KW"/>
</dbReference>
<dbReference type="InterPro" id="IPR000276">
    <property type="entry name" value="GPCR_Rhodpsn"/>
</dbReference>
<keyword evidence="6 10" id="KW-0472">Membrane</keyword>
<dbReference type="Pfam" id="PF10320">
    <property type="entry name" value="7TM_GPCR_Srsx"/>
    <property type="match status" value="1"/>
</dbReference>
<keyword evidence="5" id="KW-0297">G-protein coupled receptor</keyword>
<evidence type="ECO:0000259" key="11">
    <source>
        <dbReference type="PROSITE" id="PS50262"/>
    </source>
</evidence>
<dbReference type="PROSITE" id="PS50262">
    <property type="entry name" value="G_PROTEIN_RECEP_F1_2"/>
    <property type="match status" value="1"/>
</dbReference>
<evidence type="ECO:0000256" key="5">
    <source>
        <dbReference type="ARBA" id="ARBA00023040"/>
    </source>
</evidence>
<keyword evidence="2" id="KW-1003">Cell membrane</keyword>
<feature type="domain" description="G-protein coupled receptors family 1 profile" evidence="11">
    <location>
        <begin position="38"/>
        <end position="299"/>
    </location>
</feature>
<proteinExistence type="predicted"/>
<evidence type="ECO:0000256" key="10">
    <source>
        <dbReference type="SAM" id="Phobius"/>
    </source>
</evidence>
<dbReference type="EMBL" id="JH712103">
    <property type="protein sequence ID" value="EFO27934.1"/>
    <property type="molecule type" value="Genomic_DNA"/>
</dbReference>
<dbReference type="KEGG" id="loa:LOAG_00548"/>
<evidence type="ECO:0000256" key="9">
    <source>
        <dbReference type="ARBA" id="ARBA00023224"/>
    </source>
</evidence>
<dbReference type="FunCoup" id="A0A1S0UB62">
    <property type="interactions" value="58"/>
</dbReference>
<evidence type="ECO:0000256" key="1">
    <source>
        <dbReference type="ARBA" id="ARBA00004651"/>
    </source>
</evidence>
<feature type="transmembrane region" description="Helical" evidence="10">
    <location>
        <begin position="235"/>
        <end position="253"/>
    </location>
</feature>
<protein>
    <recommendedName>
        <fullName evidence="11">G-protein coupled receptors family 1 profile domain-containing protein</fullName>
    </recommendedName>
</protein>
<keyword evidence="4 10" id="KW-1133">Transmembrane helix</keyword>
<dbReference type="OrthoDB" id="5812383at2759"/>
<keyword evidence="3 10" id="KW-0812">Transmembrane</keyword>
<dbReference type="PANTHER" id="PTHR24246:SF27">
    <property type="entry name" value="ADENOSINE RECEPTOR, ISOFORM A"/>
    <property type="match status" value="1"/>
</dbReference>
<feature type="transmembrane region" description="Helical" evidence="10">
    <location>
        <begin position="26"/>
        <end position="48"/>
    </location>
</feature>
<dbReference type="PANTHER" id="PTHR24246">
    <property type="entry name" value="OLFACTORY RECEPTOR AND ADENOSINE RECEPTOR"/>
    <property type="match status" value="1"/>
</dbReference>
<reference evidence="12" key="1">
    <citation type="submission" date="2012-04" db="EMBL/GenBank/DDBJ databases">
        <title>The Genome Sequence of Loa loa.</title>
        <authorList>
            <consortium name="The Broad Institute Genome Sequencing Platform"/>
            <consortium name="Broad Institute Genome Sequencing Center for Infectious Disease"/>
            <person name="Nutman T.B."/>
            <person name="Fink D.L."/>
            <person name="Russ C."/>
            <person name="Young S."/>
            <person name="Zeng Q."/>
            <person name="Gargeya S."/>
            <person name="Alvarado L."/>
            <person name="Berlin A."/>
            <person name="Chapman S.B."/>
            <person name="Chen Z."/>
            <person name="Freedman E."/>
            <person name="Gellesch M."/>
            <person name="Goldberg J."/>
            <person name="Griggs A."/>
            <person name="Gujja S."/>
            <person name="Heilman E.R."/>
            <person name="Heiman D."/>
            <person name="Howarth C."/>
            <person name="Mehta T."/>
            <person name="Neiman D."/>
            <person name="Pearson M."/>
            <person name="Roberts A."/>
            <person name="Saif S."/>
            <person name="Shea T."/>
            <person name="Shenoy N."/>
            <person name="Sisk P."/>
            <person name="Stolte C."/>
            <person name="Sykes S."/>
            <person name="White J."/>
            <person name="Yandava C."/>
            <person name="Haas B."/>
            <person name="Henn M.R."/>
            <person name="Nusbaum C."/>
            <person name="Birren B."/>
        </authorList>
    </citation>
    <scope>NUCLEOTIDE SEQUENCE [LARGE SCALE GENOMIC DNA]</scope>
</reference>
<feature type="transmembrane region" description="Helical" evidence="10">
    <location>
        <begin position="108"/>
        <end position="132"/>
    </location>
</feature>
<dbReference type="GO" id="GO:0005886">
    <property type="term" value="C:plasma membrane"/>
    <property type="evidence" value="ECO:0007669"/>
    <property type="project" value="UniProtKB-SubCell"/>
</dbReference>
<feature type="transmembrane region" description="Helical" evidence="10">
    <location>
        <begin position="60"/>
        <end position="88"/>
    </location>
</feature>
<evidence type="ECO:0000256" key="4">
    <source>
        <dbReference type="ARBA" id="ARBA00022989"/>
    </source>
</evidence>
<evidence type="ECO:0000256" key="3">
    <source>
        <dbReference type="ARBA" id="ARBA00022692"/>
    </source>
</evidence>
<dbReference type="InterPro" id="IPR019424">
    <property type="entry name" value="7TM_GPCR_Srsx"/>
</dbReference>
<dbReference type="Gene3D" id="1.20.1070.10">
    <property type="entry name" value="Rhodopsin 7-helix transmembrane proteins"/>
    <property type="match status" value="1"/>
</dbReference>
<dbReference type="AlphaFoldDB" id="A0A1S0UB62"/>
<dbReference type="SUPFAM" id="SSF81321">
    <property type="entry name" value="Family A G protein-coupled receptor-like"/>
    <property type="match status" value="1"/>
</dbReference>
<name>A0A1S0UB62_LOALO</name>
<evidence type="ECO:0000256" key="2">
    <source>
        <dbReference type="ARBA" id="ARBA00022475"/>
    </source>
</evidence>